<feature type="signal peptide" evidence="3">
    <location>
        <begin position="1"/>
        <end position="25"/>
    </location>
</feature>
<sequence length="565" mass="63623">MLLKKLCFSFFLIFLFLKLPQPVLAEKIDNYSAEITINKDGTINVSEKIDYDFEDLERHGIFRTIPSIKTNQQGKKFRLEIDNISIKDSDGNSYNFTKSYEGDKDDLQLKIGDPDKTITGLHTYIIDYQVSGAITYFSDHDELYWNITGNDWGVPLYQTSVAIKLPENLPEVDVQMDCFTGVVGSTEKLCQSTYADGKVTITTSNILNAGEGLTAVVGFPKNIVAVLEPREVISFWETPLGKIIFWVLLIIGLLIGLFWYIIYPLKIVYKWYKYGRDPKAPMGVASSWYDPPVTKNKRKLTPAETGTLIDETVDLQDITASIVDLARRGYLKIIEEKKNDFYLEKTKDWKAEELREFEHVLLKGIFKEKDKIRIKDTQLVDTVSAVKSSIYLSLLNEGFFPQNPDSIRKFYTVMWILAIVTFNLPLFIAGLVFGQAMPRKTDFGAQAANIAKSLKYFLSSQERQLQFQAKNQLMFERLLPFAVAFGVEKIWAERFKDIAIKPPTWYQSYSYGTFNSHSFVYSLDKSFSSVYSSATPKSSSSGFSSGFSGGGSSGGGGGGGGGGSW</sequence>
<evidence type="ECO:0000313" key="7">
    <source>
        <dbReference type="Proteomes" id="UP000177383"/>
    </source>
</evidence>
<dbReference type="STRING" id="1798375.A2773_04005"/>
<comment type="caution">
    <text evidence="6">The sequence shown here is derived from an EMBL/GenBank/DDBJ whole genome shotgun (WGS) entry which is preliminary data.</text>
</comment>
<organism evidence="6 7">
    <name type="scientific">Candidatus Gottesmanbacteria bacterium RIFCSPHIGHO2_01_FULL_39_10</name>
    <dbReference type="NCBI Taxonomy" id="1798375"/>
    <lineage>
        <taxon>Bacteria</taxon>
        <taxon>Candidatus Gottesmaniibacteriota</taxon>
    </lineage>
</organism>
<feature type="compositionally biased region" description="Gly residues" evidence="1">
    <location>
        <begin position="547"/>
        <end position="565"/>
    </location>
</feature>
<dbReference type="EMBL" id="MFJE01000012">
    <property type="protein sequence ID" value="OGG14750.1"/>
    <property type="molecule type" value="Genomic_DNA"/>
</dbReference>
<dbReference type="InterPro" id="IPR048389">
    <property type="entry name" value="YciQ-like_C"/>
</dbReference>
<keyword evidence="2" id="KW-0472">Membrane</keyword>
<evidence type="ECO:0000256" key="1">
    <source>
        <dbReference type="SAM" id="MobiDB-lite"/>
    </source>
</evidence>
<protein>
    <recommendedName>
        <fullName evidence="8">DUF2207 domain-containing protein</fullName>
    </recommendedName>
</protein>
<dbReference type="InterPro" id="IPR018702">
    <property type="entry name" value="DUF2207"/>
</dbReference>
<feature type="region of interest" description="Disordered" evidence="1">
    <location>
        <begin position="536"/>
        <end position="565"/>
    </location>
</feature>
<accession>A0A1F5ZQI0</accession>
<proteinExistence type="predicted"/>
<evidence type="ECO:0000259" key="5">
    <source>
        <dbReference type="Pfam" id="PF20990"/>
    </source>
</evidence>
<name>A0A1F5ZQI0_9BACT</name>
<feature type="transmembrane region" description="Helical" evidence="2">
    <location>
        <begin position="243"/>
        <end position="263"/>
    </location>
</feature>
<keyword evidence="2" id="KW-0812">Transmembrane</keyword>
<feature type="domain" description="DUF2207" evidence="4">
    <location>
        <begin position="27"/>
        <end position="219"/>
    </location>
</feature>
<gene>
    <name evidence="6" type="ORF">A2773_04005</name>
</gene>
<feature type="domain" description="Predicted membrane protein YciQ-like C-terminal" evidence="5">
    <location>
        <begin position="299"/>
        <end position="495"/>
    </location>
</feature>
<evidence type="ECO:0000256" key="2">
    <source>
        <dbReference type="SAM" id="Phobius"/>
    </source>
</evidence>
<keyword evidence="3" id="KW-0732">Signal</keyword>
<dbReference type="Proteomes" id="UP000177383">
    <property type="component" value="Unassembled WGS sequence"/>
</dbReference>
<evidence type="ECO:0008006" key="8">
    <source>
        <dbReference type="Google" id="ProtNLM"/>
    </source>
</evidence>
<dbReference type="AlphaFoldDB" id="A0A1F5ZQI0"/>
<evidence type="ECO:0000313" key="6">
    <source>
        <dbReference type="EMBL" id="OGG14750.1"/>
    </source>
</evidence>
<evidence type="ECO:0000259" key="4">
    <source>
        <dbReference type="Pfam" id="PF09972"/>
    </source>
</evidence>
<evidence type="ECO:0000256" key="3">
    <source>
        <dbReference type="SAM" id="SignalP"/>
    </source>
</evidence>
<dbReference type="Pfam" id="PF09972">
    <property type="entry name" value="DUF2207"/>
    <property type="match status" value="1"/>
</dbReference>
<keyword evidence="2" id="KW-1133">Transmembrane helix</keyword>
<dbReference type="Pfam" id="PF20990">
    <property type="entry name" value="DUF2207_C"/>
    <property type="match status" value="1"/>
</dbReference>
<reference evidence="6 7" key="1">
    <citation type="journal article" date="2016" name="Nat. Commun.">
        <title>Thousands of microbial genomes shed light on interconnected biogeochemical processes in an aquifer system.</title>
        <authorList>
            <person name="Anantharaman K."/>
            <person name="Brown C.T."/>
            <person name="Hug L.A."/>
            <person name="Sharon I."/>
            <person name="Castelle C.J."/>
            <person name="Probst A.J."/>
            <person name="Thomas B.C."/>
            <person name="Singh A."/>
            <person name="Wilkins M.J."/>
            <person name="Karaoz U."/>
            <person name="Brodie E.L."/>
            <person name="Williams K.H."/>
            <person name="Hubbard S.S."/>
            <person name="Banfield J.F."/>
        </authorList>
    </citation>
    <scope>NUCLEOTIDE SEQUENCE [LARGE SCALE GENOMIC DNA]</scope>
</reference>
<feature type="transmembrane region" description="Helical" evidence="2">
    <location>
        <begin position="410"/>
        <end position="433"/>
    </location>
</feature>
<feature type="chain" id="PRO_5009522895" description="DUF2207 domain-containing protein" evidence="3">
    <location>
        <begin position="26"/>
        <end position="565"/>
    </location>
</feature>